<evidence type="ECO:0000256" key="3">
    <source>
        <dbReference type="ARBA" id="ARBA00016937"/>
    </source>
</evidence>
<dbReference type="PANTHER" id="PTHR12801">
    <property type="entry name" value="RNA EXONUCLEASE REXO1 / RECO3 FAMILY MEMBER-RELATED"/>
    <property type="match status" value="1"/>
</dbReference>
<dbReference type="SMART" id="SM00479">
    <property type="entry name" value="EXOIII"/>
    <property type="match status" value="1"/>
</dbReference>
<accession>A0A9W7CUI7</accession>
<gene>
    <name evidence="12" type="ORF">Pfra01_001491000</name>
</gene>
<feature type="region of interest" description="Disordered" evidence="10">
    <location>
        <begin position="1"/>
        <end position="59"/>
    </location>
</feature>
<evidence type="ECO:0000256" key="10">
    <source>
        <dbReference type="SAM" id="MobiDB-lite"/>
    </source>
</evidence>
<dbReference type="GO" id="GO:0005634">
    <property type="term" value="C:nucleus"/>
    <property type="evidence" value="ECO:0007669"/>
    <property type="project" value="UniProtKB-SubCell"/>
</dbReference>
<evidence type="ECO:0000313" key="12">
    <source>
        <dbReference type="EMBL" id="GMF43730.1"/>
    </source>
</evidence>
<keyword evidence="4" id="KW-0698">rRNA processing</keyword>
<dbReference type="InterPro" id="IPR036397">
    <property type="entry name" value="RNaseH_sf"/>
</dbReference>
<keyword evidence="5" id="KW-0540">Nuclease</keyword>
<evidence type="ECO:0000256" key="4">
    <source>
        <dbReference type="ARBA" id="ARBA00022552"/>
    </source>
</evidence>
<evidence type="ECO:0000256" key="9">
    <source>
        <dbReference type="ARBA" id="ARBA00025599"/>
    </source>
</evidence>
<keyword evidence="6" id="KW-0378">Hydrolase</keyword>
<dbReference type="Proteomes" id="UP001165121">
    <property type="component" value="Unassembled WGS sequence"/>
</dbReference>
<dbReference type="GO" id="GO:0008408">
    <property type="term" value="F:3'-5' exonuclease activity"/>
    <property type="evidence" value="ECO:0007669"/>
    <property type="project" value="InterPro"/>
</dbReference>
<feature type="compositionally biased region" description="Basic and acidic residues" evidence="10">
    <location>
        <begin position="86"/>
        <end position="107"/>
    </location>
</feature>
<dbReference type="AlphaFoldDB" id="A0A9W7CUI7"/>
<name>A0A9W7CUI7_9STRA</name>
<dbReference type="InterPro" id="IPR013520">
    <property type="entry name" value="Ribonucl_H"/>
</dbReference>
<keyword evidence="8" id="KW-0539">Nucleus</keyword>
<dbReference type="EMBL" id="BSXT01001583">
    <property type="protein sequence ID" value="GMF43730.1"/>
    <property type="molecule type" value="Genomic_DNA"/>
</dbReference>
<dbReference type="InterPro" id="IPR012337">
    <property type="entry name" value="RNaseH-like_sf"/>
</dbReference>
<dbReference type="Pfam" id="PF00929">
    <property type="entry name" value="RNase_T"/>
    <property type="match status" value="1"/>
</dbReference>
<evidence type="ECO:0000313" key="13">
    <source>
        <dbReference type="Proteomes" id="UP001165121"/>
    </source>
</evidence>
<dbReference type="InterPro" id="IPR047021">
    <property type="entry name" value="REXO1/3/4-like"/>
</dbReference>
<comment type="subcellular location">
    <subcellularLocation>
        <location evidence="1">Nucleus</location>
    </subcellularLocation>
</comment>
<dbReference type="Gene3D" id="3.30.420.10">
    <property type="entry name" value="Ribonuclease H-like superfamily/Ribonuclease H"/>
    <property type="match status" value="1"/>
</dbReference>
<evidence type="ECO:0000259" key="11">
    <source>
        <dbReference type="SMART" id="SM00479"/>
    </source>
</evidence>
<evidence type="ECO:0000256" key="1">
    <source>
        <dbReference type="ARBA" id="ARBA00004123"/>
    </source>
</evidence>
<dbReference type="GO" id="GO:0003676">
    <property type="term" value="F:nucleic acid binding"/>
    <property type="evidence" value="ECO:0007669"/>
    <property type="project" value="InterPro"/>
</dbReference>
<feature type="region of interest" description="Disordered" evidence="10">
    <location>
        <begin position="72"/>
        <end position="114"/>
    </location>
</feature>
<dbReference type="FunFam" id="3.30.420.10:FF:000007">
    <property type="entry name" value="Interferon-stimulated exonuclease gene 20"/>
    <property type="match status" value="1"/>
</dbReference>
<evidence type="ECO:0000256" key="5">
    <source>
        <dbReference type="ARBA" id="ARBA00022722"/>
    </source>
</evidence>
<evidence type="ECO:0000256" key="6">
    <source>
        <dbReference type="ARBA" id="ARBA00022801"/>
    </source>
</evidence>
<comment type="function">
    <text evidence="9">Exoribonuclease involved in ribosome biosynthesis. Involved in the processing of ITS1, the internal transcribed spacer localized between the 18S and 5.8S rRNAs.</text>
</comment>
<sequence length="398" mass="44404">MGGKRKRTAGSVAAQAGGGKAGAQTYHGKKKLKTSGAKKASGSALQQPQEKRATAAKPAALANSNWLALKSKIQQQDQRHKGGQAGEKKRDLDVKAQKLRAKQEKQSRRQQQRTAEWVDNARIVAMDCEMVGVGLSGKTSVLARCSIVDYDGNVLYDKPVRPVEKVTDFRTHVSGIKSSTLRHAIPFAQCLKEVGKLLQDKIIVGHALKNDFQALMFTPPKHLIRDTAYYRPYMRRKMNGTVRKLRIFFYFVGRLMLRRVCFLQKLYPKALKHLTEEVLGRQIQTGQHDSVRLSTRHRAQLTLSNCFAVFQVEDARATLELYKREQYAWEKYLRTNKGNSSLVGVAPALPEKNPEDSVQEVPAAAKAHLDSDDEDFGTGRGVMAVPDSKALAIMEYGE</sequence>
<dbReference type="SUPFAM" id="SSF53098">
    <property type="entry name" value="Ribonuclease H-like"/>
    <property type="match status" value="1"/>
</dbReference>
<dbReference type="OrthoDB" id="16516at2759"/>
<dbReference type="PANTHER" id="PTHR12801:SF45">
    <property type="entry name" value="RNA EXONUCLEASE 4"/>
    <property type="match status" value="1"/>
</dbReference>
<evidence type="ECO:0000256" key="2">
    <source>
        <dbReference type="ARBA" id="ARBA00010489"/>
    </source>
</evidence>
<reference evidence="12" key="1">
    <citation type="submission" date="2023-04" db="EMBL/GenBank/DDBJ databases">
        <title>Phytophthora fragariaefolia NBRC 109709.</title>
        <authorList>
            <person name="Ichikawa N."/>
            <person name="Sato H."/>
            <person name="Tonouchi N."/>
        </authorList>
    </citation>
    <scope>NUCLEOTIDE SEQUENCE</scope>
    <source>
        <strain evidence="12">NBRC 109709</strain>
    </source>
</reference>
<organism evidence="12 13">
    <name type="scientific">Phytophthora fragariaefolia</name>
    <dbReference type="NCBI Taxonomy" id="1490495"/>
    <lineage>
        <taxon>Eukaryota</taxon>
        <taxon>Sar</taxon>
        <taxon>Stramenopiles</taxon>
        <taxon>Oomycota</taxon>
        <taxon>Peronosporomycetes</taxon>
        <taxon>Peronosporales</taxon>
        <taxon>Peronosporaceae</taxon>
        <taxon>Phytophthora</taxon>
    </lineage>
</organism>
<dbReference type="GO" id="GO:0006364">
    <property type="term" value="P:rRNA processing"/>
    <property type="evidence" value="ECO:0007669"/>
    <property type="project" value="UniProtKB-KW"/>
</dbReference>
<evidence type="ECO:0000256" key="7">
    <source>
        <dbReference type="ARBA" id="ARBA00022839"/>
    </source>
</evidence>
<dbReference type="CDD" id="cd06144">
    <property type="entry name" value="REX4_like"/>
    <property type="match status" value="1"/>
</dbReference>
<comment type="caution">
    <text evidence="12">The sequence shown here is derived from an EMBL/GenBank/DDBJ whole genome shotgun (WGS) entry which is preliminary data.</text>
</comment>
<keyword evidence="13" id="KW-1185">Reference proteome</keyword>
<comment type="similarity">
    <text evidence="2">Belongs to the REXO4 family.</text>
</comment>
<feature type="domain" description="Exonuclease" evidence="11">
    <location>
        <begin position="122"/>
        <end position="331"/>
    </location>
</feature>
<evidence type="ECO:0000256" key="8">
    <source>
        <dbReference type="ARBA" id="ARBA00023242"/>
    </source>
</evidence>
<keyword evidence="7" id="KW-0269">Exonuclease</keyword>
<feature type="compositionally biased region" description="Low complexity" evidence="10">
    <location>
        <begin position="34"/>
        <end position="45"/>
    </location>
</feature>
<dbReference type="InterPro" id="IPR037431">
    <property type="entry name" value="REX4_DEDDh_dom"/>
</dbReference>
<protein>
    <recommendedName>
        <fullName evidence="3">RNA exonuclease 4</fullName>
    </recommendedName>
</protein>
<proteinExistence type="inferred from homology"/>